<sequence>MLGVVIVCLWYYSPHLVSASVVPSEENLPWGLWRLLPVHRLGAVVAMTIAVTNQMSPSGNSPSTAQPPLYRQEPRPLELLWPHPLPVSSQQPYKDILSYHQGNALASHETVLPVSHFLSDWWQRCIVGQMARPGRPATTNQASMISQTHSRQQKSQLTSLMRLAAQQLLCLPSPPASGCSEQRIMGA</sequence>
<protein>
    <submittedName>
        <fullName evidence="3">Exopolyphosphatase PRUNE1-like protein</fullName>
    </submittedName>
</protein>
<comment type="caution">
    <text evidence="3">The sequence shown here is derived from an EMBL/GenBank/DDBJ whole genome shotgun (WGS) entry which is preliminary data.</text>
</comment>
<reference evidence="3" key="1">
    <citation type="submission" date="2022-08" db="EMBL/GenBank/DDBJ databases">
        <title>Genome sequencing of akame (Lates japonicus).</title>
        <authorList>
            <person name="Hashiguchi Y."/>
            <person name="Takahashi H."/>
        </authorList>
    </citation>
    <scope>NUCLEOTIDE SEQUENCE</scope>
    <source>
        <strain evidence="3">Kochi</strain>
    </source>
</reference>
<feature type="compositionally biased region" description="Polar residues" evidence="1">
    <location>
        <begin position="137"/>
        <end position="154"/>
    </location>
</feature>
<gene>
    <name evidence="3" type="ORF">AKAME5_002112600</name>
</gene>
<accession>A0AAD3RGN2</accession>
<keyword evidence="4" id="KW-1185">Reference proteome</keyword>
<evidence type="ECO:0000256" key="1">
    <source>
        <dbReference type="SAM" id="MobiDB-lite"/>
    </source>
</evidence>
<dbReference type="Proteomes" id="UP001279410">
    <property type="component" value="Unassembled WGS sequence"/>
</dbReference>
<evidence type="ECO:0000256" key="2">
    <source>
        <dbReference type="SAM" id="SignalP"/>
    </source>
</evidence>
<feature type="region of interest" description="Disordered" evidence="1">
    <location>
        <begin position="134"/>
        <end position="154"/>
    </location>
</feature>
<dbReference type="AlphaFoldDB" id="A0AAD3RGN2"/>
<keyword evidence="2" id="KW-0732">Signal</keyword>
<feature type="chain" id="PRO_5042177941" evidence="2">
    <location>
        <begin position="20"/>
        <end position="187"/>
    </location>
</feature>
<evidence type="ECO:0000313" key="3">
    <source>
        <dbReference type="EMBL" id="GLD69809.1"/>
    </source>
</evidence>
<dbReference type="EMBL" id="BRZM01000278">
    <property type="protein sequence ID" value="GLD69809.1"/>
    <property type="molecule type" value="Genomic_DNA"/>
</dbReference>
<feature type="signal peptide" evidence="2">
    <location>
        <begin position="1"/>
        <end position="19"/>
    </location>
</feature>
<proteinExistence type="predicted"/>
<name>A0AAD3RGN2_LATJO</name>
<organism evidence="3 4">
    <name type="scientific">Lates japonicus</name>
    <name type="common">Japanese lates</name>
    <dbReference type="NCBI Taxonomy" id="270547"/>
    <lineage>
        <taxon>Eukaryota</taxon>
        <taxon>Metazoa</taxon>
        <taxon>Chordata</taxon>
        <taxon>Craniata</taxon>
        <taxon>Vertebrata</taxon>
        <taxon>Euteleostomi</taxon>
        <taxon>Actinopterygii</taxon>
        <taxon>Neopterygii</taxon>
        <taxon>Teleostei</taxon>
        <taxon>Neoteleostei</taxon>
        <taxon>Acanthomorphata</taxon>
        <taxon>Carangaria</taxon>
        <taxon>Carangaria incertae sedis</taxon>
        <taxon>Centropomidae</taxon>
        <taxon>Lates</taxon>
    </lineage>
</organism>
<evidence type="ECO:0000313" key="4">
    <source>
        <dbReference type="Proteomes" id="UP001279410"/>
    </source>
</evidence>